<dbReference type="CDD" id="cd00400">
    <property type="entry name" value="Voltage_gated_ClC"/>
    <property type="match status" value="1"/>
</dbReference>
<feature type="transmembrane region" description="Helical" evidence="5">
    <location>
        <begin position="276"/>
        <end position="299"/>
    </location>
</feature>
<dbReference type="EMBL" id="VBTH01000025">
    <property type="protein sequence ID" value="TLQ03387.1"/>
    <property type="molecule type" value="Genomic_DNA"/>
</dbReference>
<dbReference type="SUPFAM" id="SSF81340">
    <property type="entry name" value="Clc chloride channel"/>
    <property type="match status" value="1"/>
</dbReference>
<dbReference type="InterPro" id="IPR014743">
    <property type="entry name" value="Cl-channel_core"/>
</dbReference>
<organism evidence="6 7">
    <name type="scientific">Pediococcus stilesii</name>
    <dbReference type="NCBI Taxonomy" id="331679"/>
    <lineage>
        <taxon>Bacteria</taxon>
        <taxon>Bacillati</taxon>
        <taxon>Bacillota</taxon>
        <taxon>Bacilli</taxon>
        <taxon>Lactobacillales</taxon>
        <taxon>Lactobacillaceae</taxon>
        <taxon>Pediococcus</taxon>
    </lineage>
</organism>
<dbReference type="OrthoDB" id="2729535at2"/>
<keyword evidence="4 5" id="KW-0472">Membrane</keyword>
<evidence type="ECO:0000256" key="2">
    <source>
        <dbReference type="ARBA" id="ARBA00022692"/>
    </source>
</evidence>
<feature type="transmembrane region" description="Helical" evidence="5">
    <location>
        <begin position="163"/>
        <end position="182"/>
    </location>
</feature>
<feature type="transmembrane region" description="Helical" evidence="5">
    <location>
        <begin position="327"/>
        <end position="348"/>
    </location>
</feature>
<feature type="transmembrane region" description="Helical" evidence="5">
    <location>
        <begin position="36"/>
        <end position="53"/>
    </location>
</feature>
<protein>
    <submittedName>
        <fullName evidence="6">Chloride channel protein</fullName>
    </submittedName>
</protein>
<dbReference type="GO" id="GO:0015108">
    <property type="term" value="F:chloride transmembrane transporter activity"/>
    <property type="evidence" value="ECO:0007669"/>
    <property type="project" value="InterPro"/>
</dbReference>
<comment type="caution">
    <text evidence="6">The sequence shown here is derived from an EMBL/GenBank/DDBJ whole genome shotgun (WGS) entry which is preliminary data.</text>
</comment>
<dbReference type="InterPro" id="IPR001807">
    <property type="entry name" value="ClC"/>
</dbReference>
<feature type="transmembrane region" description="Helical" evidence="5">
    <location>
        <begin position="5"/>
        <end position="24"/>
    </location>
</feature>
<feature type="transmembrane region" description="Helical" evidence="5">
    <location>
        <begin position="234"/>
        <end position="256"/>
    </location>
</feature>
<evidence type="ECO:0000256" key="3">
    <source>
        <dbReference type="ARBA" id="ARBA00022989"/>
    </source>
</evidence>
<comment type="subcellular location">
    <subcellularLocation>
        <location evidence="1">Membrane</location>
        <topology evidence="1">Multi-pass membrane protein</topology>
    </subcellularLocation>
</comment>
<dbReference type="Pfam" id="PF00654">
    <property type="entry name" value="Voltage_CLC"/>
    <property type="match status" value="1"/>
</dbReference>
<accession>A0A5R9BRZ1</accession>
<keyword evidence="3 5" id="KW-1133">Transmembrane helix</keyword>
<gene>
    <name evidence="6" type="ORF">FEZ51_09620</name>
</gene>
<reference evidence="6 7" key="1">
    <citation type="submission" date="2019-05" db="EMBL/GenBank/DDBJ databases">
        <title>The metagenome of a microbial culture collection derived from dairy environment covers the genomic content of the human microbiome.</title>
        <authorList>
            <person name="Roder T."/>
            <person name="Wuthrich D."/>
            <person name="Sattari Z."/>
            <person name="Von Ah U."/>
            <person name="Bar C."/>
            <person name="Ronchi F."/>
            <person name="Macpherson A.J."/>
            <person name="Ganal-Vonarburg S.C."/>
            <person name="Bruggmann R."/>
            <person name="Vergeres G."/>
        </authorList>
    </citation>
    <scope>NUCLEOTIDE SEQUENCE [LARGE SCALE GENOMIC DNA]</scope>
    <source>
        <strain evidence="6 7">FAM 18815</strain>
    </source>
</reference>
<evidence type="ECO:0000256" key="5">
    <source>
        <dbReference type="SAM" id="Phobius"/>
    </source>
</evidence>
<feature type="transmembrane region" description="Helical" evidence="5">
    <location>
        <begin position="202"/>
        <end position="222"/>
    </location>
</feature>
<evidence type="ECO:0000256" key="1">
    <source>
        <dbReference type="ARBA" id="ARBA00004141"/>
    </source>
</evidence>
<dbReference type="Proteomes" id="UP000305541">
    <property type="component" value="Unassembled WGS sequence"/>
</dbReference>
<dbReference type="Gene3D" id="1.10.3080.10">
    <property type="entry name" value="Clc chloride channel"/>
    <property type="match status" value="1"/>
</dbReference>
<sequence>MYGLFCALVMGSLLGLFYLFQGWLINQLWPGETFRVFFNAVLILIVGIVIFVTKEKIGDMPKKLSEIKLELYQTGTANFRYLPLQLLIPPIILCSGTSLGPEATLVSSTVLFGVWISEKQRYLSANWQDNRSLDRLKIMVTPHRYLKSRSQYERQLPWWTPKMISYLGIGIGAFYLTCKWGGEQSVIVCLGSSNWKLIDLLWLAPIAVVAFLVGQICLRAMILIQKGVLERFITVRSSIIFGGVMIYLATLFVPNINFSGMVNFELLASTWQSKPAIFLIVNALLKLVLLTICLNTGWLGGEIFPVLFSATIQGIVFSRLLPQVDPIFFIGVFAITEGAVILESPWIAGGVMSVMFLPPNLLPVSIGLTALLIGLRKIHLKRIHQKSMQQELNTVDEG</sequence>
<keyword evidence="2 5" id="KW-0812">Transmembrane</keyword>
<evidence type="ECO:0000313" key="6">
    <source>
        <dbReference type="EMBL" id="TLQ03387.1"/>
    </source>
</evidence>
<dbReference type="AlphaFoldDB" id="A0A5R9BRZ1"/>
<feature type="transmembrane region" description="Helical" evidence="5">
    <location>
        <begin position="360"/>
        <end position="378"/>
    </location>
</feature>
<name>A0A5R9BRZ1_9LACO</name>
<proteinExistence type="predicted"/>
<dbReference type="GO" id="GO:0016020">
    <property type="term" value="C:membrane"/>
    <property type="evidence" value="ECO:0007669"/>
    <property type="project" value="UniProtKB-SubCell"/>
</dbReference>
<evidence type="ECO:0000313" key="7">
    <source>
        <dbReference type="Proteomes" id="UP000305541"/>
    </source>
</evidence>
<dbReference type="RefSeq" id="WP_138474903.1">
    <property type="nucleotide sequence ID" value="NZ_VBTH01000025.1"/>
</dbReference>
<evidence type="ECO:0000256" key="4">
    <source>
        <dbReference type="ARBA" id="ARBA00023136"/>
    </source>
</evidence>